<dbReference type="CDD" id="cd01129">
    <property type="entry name" value="PulE-GspE-like"/>
    <property type="match status" value="1"/>
</dbReference>
<comment type="caution">
    <text evidence="4">The sequence shown here is derived from an EMBL/GenBank/DDBJ whole genome shotgun (WGS) entry which is preliminary data.</text>
</comment>
<dbReference type="GO" id="GO:0016887">
    <property type="term" value="F:ATP hydrolysis activity"/>
    <property type="evidence" value="ECO:0007669"/>
    <property type="project" value="TreeGrafter"/>
</dbReference>
<proteinExistence type="predicted"/>
<evidence type="ECO:0000259" key="3">
    <source>
        <dbReference type="SMART" id="SM00382"/>
    </source>
</evidence>
<feature type="non-terminal residue" evidence="4">
    <location>
        <position position="1"/>
    </location>
</feature>
<dbReference type="PANTHER" id="PTHR30258:SF2">
    <property type="entry name" value="COMG OPERON PROTEIN 1"/>
    <property type="match status" value="1"/>
</dbReference>
<keyword evidence="2" id="KW-0067">ATP-binding</keyword>
<dbReference type="SUPFAM" id="SSF52540">
    <property type="entry name" value="P-loop containing nucleoside triphosphate hydrolases"/>
    <property type="match status" value="1"/>
</dbReference>
<organism evidence="4">
    <name type="scientific">marine sediment metagenome</name>
    <dbReference type="NCBI Taxonomy" id="412755"/>
    <lineage>
        <taxon>unclassified sequences</taxon>
        <taxon>metagenomes</taxon>
        <taxon>ecological metagenomes</taxon>
    </lineage>
</organism>
<gene>
    <name evidence="4" type="ORF">LCGC14_2333000</name>
</gene>
<evidence type="ECO:0000256" key="2">
    <source>
        <dbReference type="ARBA" id="ARBA00022840"/>
    </source>
</evidence>
<dbReference type="Pfam" id="PF00437">
    <property type="entry name" value="T2SSE"/>
    <property type="match status" value="1"/>
</dbReference>
<dbReference type="InterPro" id="IPR027417">
    <property type="entry name" value="P-loop_NTPase"/>
</dbReference>
<dbReference type="SMART" id="SM00382">
    <property type="entry name" value="AAA"/>
    <property type="match status" value="1"/>
</dbReference>
<evidence type="ECO:0000313" key="4">
    <source>
        <dbReference type="EMBL" id="KKL47693.1"/>
    </source>
</evidence>
<dbReference type="GO" id="GO:0005524">
    <property type="term" value="F:ATP binding"/>
    <property type="evidence" value="ECO:0007669"/>
    <property type="project" value="UniProtKB-KW"/>
</dbReference>
<keyword evidence="1" id="KW-0547">Nucleotide-binding</keyword>
<dbReference type="EMBL" id="LAZR01033576">
    <property type="protein sequence ID" value="KKL47693.1"/>
    <property type="molecule type" value="Genomic_DNA"/>
</dbReference>
<dbReference type="PANTHER" id="PTHR30258">
    <property type="entry name" value="TYPE II SECRETION SYSTEM PROTEIN GSPE-RELATED"/>
    <property type="match status" value="1"/>
</dbReference>
<dbReference type="Gene3D" id="3.40.50.300">
    <property type="entry name" value="P-loop containing nucleotide triphosphate hydrolases"/>
    <property type="match status" value="1"/>
</dbReference>
<dbReference type="Gene3D" id="3.30.450.90">
    <property type="match status" value="1"/>
</dbReference>
<dbReference type="InterPro" id="IPR001482">
    <property type="entry name" value="T2SS/T4SS_dom"/>
</dbReference>
<sequence length="373" mass="39707">ALVDELLAKAETLHASDVHFEPTARGLLVKYRLDGALSTFEELPKALAENVVSRLKVLGGLLTYRNDVPQEGRIDPGDAAETGVLDRRVAVFPTIHGQRAVVRLFHDEKGLCELDQLGLAPGLLAGLRRIAASNRGVLLLTGPAGSGKSTTLAALLRHIVRLCPGKSIVALEDPVERRIEGVTQAEISPHGRMTFPVALRSLLRQDPEVLMVGEIRDAETAGIVIDAGLTGHLLMSTMHSGTPAGALVRLLEMGVEPYQVTSAVSAVLNQRLLRRLCPECKRPGGGGTGLPGGCDECFGTGYRGRILIAELVEMDTQLRRAVLAKADLEELESVLAARGHASLLTGGMGLVTDGVTSREELHRVCGWSDGGET</sequence>
<evidence type="ECO:0000256" key="1">
    <source>
        <dbReference type="ARBA" id="ARBA00022741"/>
    </source>
</evidence>
<accession>A0A0F9CE65</accession>
<dbReference type="GO" id="GO:0005886">
    <property type="term" value="C:plasma membrane"/>
    <property type="evidence" value="ECO:0007669"/>
    <property type="project" value="TreeGrafter"/>
</dbReference>
<feature type="domain" description="AAA+ ATPase" evidence="3">
    <location>
        <begin position="134"/>
        <end position="257"/>
    </location>
</feature>
<dbReference type="InterPro" id="IPR003593">
    <property type="entry name" value="AAA+_ATPase"/>
</dbReference>
<protein>
    <recommendedName>
        <fullName evidence="3">AAA+ ATPase domain-containing protein</fullName>
    </recommendedName>
</protein>
<dbReference type="AlphaFoldDB" id="A0A0F9CE65"/>
<name>A0A0F9CE65_9ZZZZ</name>
<reference evidence="4" key="1">
    <citation type="journal article" date="2015" name="Nature">
        <title>Complex archaea that bridge the gap between prokaryotes and eukaryotes.</title>
        <authorList>
            <person name="Spang A."/>
            <person name="Saw J.H."/>
            <person name="Jorgensen S.L."/>
            <person name="Zaremba-Niedzwiedzka K."/>
            <person name="Martijn J."/>
            <person name="Lind A.E."/>
            <person name="van Eijk R."/>
            <person name="Schleper C."/>
            <person name="Guy L."/>
            <person name="Ettema T.J."/>
        </authorList>
    </citation>
    <scope>NUCLEOTIDE SEQUENCE</scope>
</reference>